<comment type="caution">
    <text evidence="6">The sequence shown here is derived from an EMBL/GenBank/DDBJ whole genome shotgun (WGS) entry which is preliminary data.</text>
</comment>
<dbReference type="GO" id="GO:0005737">
    <property type="term" value="C:cytoplasm"/>
    <property type="evidence" value="ECO:0007669"/>
    <property type="project" value="UniProtKB-ARBA"/>
</dbReference>
<dbReference type="EMBL" id="AANZ01000001">
    <property type="protein sequence ID" value="EAQ82663.1"/>
    <property type="molecule type" value="Genomic_DNA"/>
</dbReference>
<protein>
    <recommendedName>
        <fullName evidence="5">Iron-binding zinc finger CDGSH type domain-containing protein</fullName>
    </recommendedName>
</protein>
<evidence type="ECO:0000259" key="5">
    <source>
        <dbReference type="SMART" id="SM00704"/>
    </source>
</evidence>
<evidence type="ECO:0000256" key="4">
    <source>
        <dbReference type="ARBA" id="ARBA00023014"/>
    </source>
</evidence>
<keyword evidence="3" id="KW-0408">Iron</keyword>
<keyword evidence="4" id="KW-0411">Iron-sulfur</keyword>
<evidence type="ECO:0000256" key="2">
    <source>
        <dbReference type="ARBA" id="ARBA00022723"/>
    </source>
</evidence>
<organism evidence="6 7">
    <name type="scientific">Blastopirellula marina DSM 3645</name>
    <dbReference type="NCBI Taxonomy" id="314230"/>
    <lineage>
        <taxon>Bacteria</taxon>
        <taxon>Pseudomonadati</taxon>
        <taxon>Planctomycetota</taxon>
        <taxon>Planctomycetia</taxon>
        <taxon>Pirellulales</taxon>
        <taxon>Pirellulaceae</taxon>
        <taxon>Blastopirellula</taxon>
    </lineage>
</organism>
<evidence type="ECO:0000256" key="3">
    <source>
        <dbReference type="ARBA" id="ARBA00023004"/>
    </source>
</evidence>
<dbReference type="Pfam" id="PF09360">
    <property type="entry name" value="zf-CDGSH"/>
    <property type="match status" value="1"/>
</dbReference>
<reference evidence="6 7" key="1">
    <citation type="submission" date="2006-02" db="EMBL/GenBank/DDBJ databases">
        <authorList>
            <person name="Amann R."/>
            <person name="Ferriera S."/>
            <person name="Johnson J."/>
            <person name="Kravitz S."/>
            <person name="Halpern A."/>
            <person name="Remington K."/>
            <person name="Beeson K."/>
            <person name="Tran B."/>
            <person name="Rogers Y.-H."/>
            <person name="Friedman R."/>
            <person name="Venter J.C."/>
        </authorList>
    </citation>
    <scope>NUCLEOTIDE SEQUENCE [LARGE SCALE GENOMIC DNA]</scope>
    <source>
        <strain evidence="6 7">DSM 3645</strain>
    </source>
</reference>
<dbReference type="eggNOG" id="COG3369">
    <property type="taxonomic scope" value="Bacteria"/>
</dbReference>
<evidence type="ECO:0000313" key="7">
    <source>
        <dbReference type="Proteomes" id="UP000004358"/>
    </source>
</evidence>
<dbReference type="Gene3D" id="3.40.5.90">
    <property type="entry name" value="CDGSH iron-sulfur domain, mitoNEET-type"/>
    <property type="match status" value="1"/>
</dbReference>
<dbReference type="GO" id="GO:0046872">
    <property type="term" value="F:metal ion binding"/>
    <property type="evidence" value="ECO:0007669"/>
    <property type="project" value="UniProtKB-KW"/>
</dbReference>
<dbReference type="GO" id="GO:0051537">
    <property type="term" value="F:2 iron, 2 sulfur cluster binding"/>
    <property type="evidence" value="ECO:0007669"/>
    <property type="project" value="UniProtKB-KW"/>
</dbReference>
<name>A3ZLN0_9BACT</name>
<dbReference type="STRING" id="314230.DSM3645_09697"/>
<dbReference type="HOGENOM" id="CLU_173940_2_0_0"/>
<dbReference type="Proteomes" id="UP000004358">
    <property type="component" value="Unassembled WGS sequence"/>
</dbReference>
<dbReference type="RefSeq" id="WP_002655533.1">
    <property type="nucleotide sequence ID" value="NZ_CH672377.1"/>
</dbReference>
<dbReference type="OrthoDB" id="9795032at2"/>
<gene>
    <name evidence="6" type="ORF">DSM3645_09697</name>
</gene>
<sequence>MSETKIRVRDNGPFLVEGPITLEDADGNTYTIDKPTVALCRCGQSANRPFCDGAHKGCGFESSERVTS</sequence>
<keyword evidence="2" id="KW-0479">Metal-binding</keyword>
<proteinExistence type="predicted"/>
<dbReference type="InterPro" id="IPR018967">
    <property type="entry name" value="FeS-contain_CDGSH-typ"/>
</dbReference>
<evidence type="ECO:0000256" key="1">
    <source>
        <dbReference type="ARBA" id="ARBA00022714"/>
    </source>
</evidence>
<accession>A3ZLN0</accession>
<dbReference type="InterPro" id="IPR042216">
    <property type="entry name" value="MitoNEET_CISD"/>
</dbReference>
<dbReference type="AlphaFoldDB" id="A3ZLN0"/>
<evidence type="ECO:0000313" key="6">
    <source>
        <dbReference type="EMBL" id="EAQ82663.1"/>
    </source>
</evidence>
<dbReference type="SMART" id="SM00704">
    <property type="entry name" value="ZnF_CDGSH"/>
    <property type="match status" value="1"/>
</dbReference>
<keyword evidence="1" id="KW-0001">2Fe-2S</keyword>
<feature type="domain" description="Iron-binding zinc finger CDGSH type" evidence="5">
    <location>
        <begin position="17"/>
        <end position="61"/>
    </location>
</feature>